<proteinExistence type="inferred from homology"/>
<keyword evidence="3" id="KW-0285">Flavoprotein</keyword>
<reference evidence="8" key="1">
    <citation type="submission" date="2016-04" db="EMBL/GenBank/DDBJ databases">
        <authorList>
            <person name="Evans L.H."/>
            <person name="Alamgir A."/>
            <person name="Owens N."/>
            <person name="Weber N.D."/>
            <person name="Virtaneva K."/>
            <person name="Barbian K."/>
            <person name="Babar A."/>
            <person name="Rosenke K."/>
        </authorList>
    </citation>
    <scope>NUCLEOTIDE SEQUENCE</scope>
    <source>
        <strain evidence="8">86-2</strain>
    </source>
</reference>
<evidence type="ECO:0000256" key="4">
    <source>
        <dbReference type="ARBA" id="ARBA00022643"/>
    </source>
</evidence>
<dbReference type="InterPro" id="IPR033878">
    <property type="entry name" value="NfsB-like"/>
</dbReference>
<dbReference type="PANTHER" id="PTHR43673">
    <property type="entry name" value="NAD(P)H NITROREDUCTASE YDGI-RELATED"/>
    <property type="match status" value="1"/>
</dbReference>
<dbReference type="Pfam" id="PF00881">
    <property type="entry name" value="Nitroreductase"/>
    <property type="match status" value="1"/>
</dbReference>
<gene>
    <name evidence="8" type="ORF">KL86DYS2_10165</name>
</gene>
<protein>
    <recommendedName>
        <fullName evidence="7">Nitroreductase domain-containing protein</fullName>
    </recommendedName>
</protein>
<dbReference type="InterPro" id="IPR029479">
    <property type="entry name" value="Nitroreductase"/>
</dbReference>
<evidence type="ECO:0000256" key="3">
    <source>
        <dbReference type="ARBA" id="ARBA00022630"/>
    </source>
</evidence>
<dbReference type="GeneID" id="78082171"/>
<keyword evidence="4" id="KW-0288">FMN</keyword>
<name>A0A212IVT9_9BACT</name>
<dbReference type="Gene3D" id="3.40.109.10">
    <property type="entry name" value="NADH Oxidase"/>
    <property type="match status" value="1"/>
</dbReference>
<evidence type="ECO:0000259" key="7">
    <source>
        <dbReference type="Pfam" id="PF00881"/>
    </source>
</evidence>
<dbReference type="InterPro" id="IPR000415">
    <property type="entry name" value="Nitroreductase-like"/>
</dbReference>
<dbReference type="AlphaFoldDB" id="A0A212IVT9"/>
<evidence type="ECO:0000313" key="8">
    <source>
        <dbReference type="EMBL" id="SBV91328.1"/>
    </source>
</evidence>
<dbReference type="PANTHER" id="PTHR43673:SF2">
    <property type="entry name" value="NITROREDUCTASE"/>
    <property type="match status" value="1"/>
</dbReference>
<dbReference type="RefSeq" id="WP_006842890.1">
    <property type="nucleotide sequence ID" value="NZ_LT599021.1"/>
</dbReference>
<evidence type="ECO:0000256" key="1">
    <source>
        <dbReference type="ARBA" id="ARBA00001917"/>
    </source>
</evidence>
<comment type="cofactor">
    <cofactor evidence="1">
        <name>FMN</name>
        <dbReference type="ChEBI" id="CHEBI:58210"/>
    </cofactor>
</comment>
<dbReference type="EMBL" id="FLUL01000001">
    <property type="protein sequence ID" value="SBV91328.1"/>
    <property type="molecule type" value="Genomic_DNA"/>
</dbReference>
<evidence type="ECO:0000256" key="6">
    <source>
        <dbReference type="ARBA" id="ARBA00023002"/>
    </source>
</evidence>
<sequence length="211" mass="24425">MSLIESLEWRYATKKFDSSKKVDQKLVNDIIDAAWLAPTSSGLQPFEVIEITNQELKEKIVPIAFNQKQIADASHLLVFAAWDNYTEQRIDTIYKHTTDGRKQDPNQYKDYTDRLKNAYLQRPAELNFEHAARQSYIAFAFAMAMAAELKVDSTPMEGFDNEALDKLLNLNERGLKSVTILPLGYRDENNDWLVNLKKVRHPKKDFLIEIK</sequence>
<evidence type="ECO:0000256" key="5">
    <source>
        <dbReference type="ARBA" id="ARBA00022857"/>
    </source>
</evidence>
<feature type="domain" description="Nitroreductase" evidence="7">
    <location>
        <begin position="8"/>
        <end position="185"/>
    </location>
</feature>
<comment type="similarity">
    <text evidence="2">Belongs to the nitroreductase family.</text>
</comment>
<organism evidence="8">
    <name type="scientific">uncultured Dysgonomonas sp</name>
    <dbReference type="NCBI Taxonomy" id="206096"/>
    <lineage>
        <taxon>Bacteria</taxon>
        <taxon>Pseudomonadati</taxon>
        <taxon>Bacteroidota</taxon>
        <taxon>Bacteroidia</taxon>
        <taxon>Bacteroidales</taxon>
        <taxon>Dysgonomonadaceae</taxon>
        <taxon>Dysgonomonas</taxon>
        <taxon>environmental samples</taxon>
    </lineage>
</organism>
<dbReference type="SUPFAM" id="SSF55469">
    <property type="entry name" value="FMN-dependent nitroreductase-like"/>
    <property type="match status" value="1"/>
</dbReference>
<accession>A0A212IVT9</accession>
<keyword evidence="5" id="KW-0521">NADP</keyword>
<evidence type="ECO:0000256" key="2">
    <source>
        <dbReference type="ARBA" id="ARBA00007118"/>
    </source>
</evidence>
<dbReference type="CDD" id="cd02149">
    <property type="entry name" value="NfsB-like"/>
    <property type="match status" value="1"/>
</dbReference>
<dbReference type="GO" id="GO:0016491">
    <property type="term" value="F:oxidoreductase activity"/>
    <property type="evidence" value="ECO:0007669"/>
    <property type="project" value="UniProtKB-KW"/>
</dbReference>
<keyword evidence="6" id="KW-0560">Oxidoreductase</keyword>